<proteinExistence type="predicted"/>
<dbReference type="NCBIfam" id="TIGR03363">
    <property type="entry name" value="VI_chp_8"/>
    <property type="match status" value="1"/>
</dbReference>
<dbReference type="InterPro" id="IPR010657">
    <property type="entry name" value="ImpA_N"/>
</dbReference>
<evidence type="ECO:0000259" key="1">
    <source>
        <dbReference type="Pfam" id="PF06812"/>
    </source>
</evidence>
<dbReference type="Pfam" id="PF06812">
    <property type="entry name" value="ImpA_N"/>
    <property type="match status" value="1"/>
</dbReference>
<dbReference type="PANTHER" id="PTHR37951:SF1">
    <property type="entry name" value="TYPE VI SECRETION SYSTEM COMPONENT TSSA1"/>
    <property type="match status" value="1"/>
</dbReference>
<gene>
    <name evidence="2" type="primary">tssA</name>
    <name evidence="2" type="ORF">DM484_19150</name>
</gene>
<dbReference type="AlphaFoldDB" id="A0A2W4QTT6"/>
<evidence type="ECO:0000313" key="2">
    <source>
        <dbReference type="EMBL" id="PZN75282.1"/>
    </source>
</evidence>
<dbReference type="EMBL" id="QJPH01000393">
    <property type="protein sequence ID" value="PZN75282.1"/>
    <property type="molecule type" value="Genomic_DNA"/>
</dbReference>
<protein>
    <submittedName>
        <fullName evidence="2">Type VI secretion system protein TssA</fullName>
    </submittedName>
</protein>
<dbReference type="Proteomes" id="UP000249396">
    <property type="component" value="Unassembled WGS sequence"/>
</dbReference>
<evidence type="ECO:0000313" key="3">
    <source>
        <dbReference type="Proteomes" id="UP000249396"/>
    </source>
</evidence>
<comment type="caution">
    <text evidence="2">The sequence shown here is derived from an EMBL/GenBank/DDBJ whole genome shotgun (WGS) entry which is preliminary data.</text>
</comment>
<feature type="domain" description="ImpA N-terminal" evidence="1">
    <location>
        <begin position="18"/>
        <end position="141"/>
    </location>
</feature>
<sequence length="357" mass="38800">MNAKRRQTLASLDIEKLLAEISPDSPCGDNLEYDAAFTAMESEAKGTPERQVGGSVEPAIPPNWKVLRKMVLELLERTRDLRLLVELARCNLSMEGLIGFTEAIALLRQSLENYWDTIHPQLDPDDDNDPTSRINILLILCDRDSFLLPLLTTPLVDSRLAGRFSLRDAQFATGKVTVPAGQTAPQLTVIQGAFSDVPPESVKATQEALKSSLGAVNAIEDYLTQQVGVGNAPSFAPIRDMLKEALHFVDEQLEHLGLGGTANGEADESGSDASNLNEAGAKNLTAGQIGGINNRKDVVRALELICEYYANNEPSSPVPLLARRAKRLVTMDFMEILQDLAPEGVSQVEIIKGSDPE</sequence>
<reference evidence="2 3" key="1">
    <citation type="journal article" date="2018" name="Aquat. Microb. Ecol.">
        <title>Gammaproteobacterial methanotrophs dominate.</title>
        <authorList>
            <person name="Rissanen A.J."/>
            <person name="Saarenheimo J."/>
            <person name="Tiirola M."/>
            <person name="Peura S."/>
            <person name="Aalto S.L."/>
            <person name="Karvinen A."/>
            <person name="Nykanen H."/>
        </authorList>
    </citation>
    <scope>NUCLEOTIDE SEQUENCE [LARGE SCALE GENOMIC DNA]</scope>
    <source>
        <strain evidence="2">AMbin10</strain>
    </source>
</reference>
<name>A0A2W4QTT6_9GAMM</name>
<dbReference type="PANTHER" id="PTHR37951">
    <property type="entry name" value="CYTOPLASMIC PROTEIN-RELATED"/>
    <property type="match status" value="1"/>
</dbReference>
<organism evidence="2 3">
    <name type="scientific">Candidatus Methylumidiphilus alinenensis</name>
    <dbReference type="NCBI Taxonomy" id="2202197"/>
    <lineage>
        <taxon>Bacteria</taxon>
        <taxon>Pseudomonadati</taxon>
        <taxon>Pseudomonadota</taxon>
        <taxon>Gammaproteobacteria</taxon>
        <taxon>Methylococcales</taxon>
        <taxon>Candidatus Methylumidiphilus</taxon>
    </lineage>
</organism>
<dbReference type="InterPro" id="IPR017740">
    <property type="entry name" value="TssA-like"/>
</dbReference>
<accession>A0A2W4QTT6</accession>